<proteinExistence type="predicted"/>
<evidence type="ECO:0000313" key="3">
    <source>
        <dbReference type="Proteomes" id="UP000289323"/>
    </source>
</evidence>
<reference evidence="2 3" key="1">
    <citation type="submission" date="2018-04" db="EMBL/GenBank/DDBJ databases">
        <authorList>
            <person name="Huttner S."/>
            <person name="Dainat J."/>
        </authorList>
    </citation>
    <scope>NUCLEOTIDE SEQUENCE [LARGE SCALE GENOMIC DNA]</scope>
</reference>
<dbReference type="Proteomes" id="UP000289323">
    <property type="component" value="Unassembled WGS sequence"/>
</dbReference>
<feature type="region of interest" description="Disordered" evidence="1">
    <location>
        <begin position="412"/>
        <end position="432"/>
    </location>
</feature>
<organism evidence="2 3">
    <name type="scientific">Thermothielavioides terrestris</name>
    <dbReference type="NCBI Taxonomy" id="2587410"/>
    <lineage>
        <taxon>Eukaryota</taxon>
        <taxon>Fungi</taxon>
        <taxon>Dikarya</taxon>
        <taxon>Ascomycota</taxon>
        <taxon>Pezizomycotina</taxon>
        <taxon>Sordariomycetes</taxon>
        <taxon>Sordariomycetidae</taxon>
        <taxon>Sordariales</taxon>
        <taxon>Chaetomiaceae</taxon>
        <taxon>Thermothielavioides</taxon>
    </lineage>
</organism>
<feature type="compositionally biased region" description="Polar residues" evidence="1">
    <location>
        <begin position="1"/>
        <end position="13"/>
    </location>
</feature>
<feature type="compositionally biased region" description="Low complexity" evidence="1">
    <location>
        <begin position="25"/>
        <end position="37"/>
    </location>
</feature>
<evidence type="ECO:0000256" key="1">
    <source>
        <dbReference type="SAM" id="MobiDB-lite"/>
    </source>
</evidence>
<name>A0A446BCR1_9PEZI</name>
<accession>A0A446BCR1</accession>
<feature type="region of interest" description="Disordered" evidence="1">
    <location>
        <begin position="1"/>
        <end position="48"/>
    </location>
</feature>
<dbReference type="AlphaFoldDB" id="A0A446BCR1"/>
<protein>
    <submittedName>
        <fullName evidence="2">1ec5e9f1-c12c-45b4-b6be-85b7c826ac7b</fullName>
    </submittedName>
</protein>
<gene>
    <name evidence="2" type="ORF">TT172_LOCUS2739</name>
</gene>
<dbReference type="EMBL" id="OUUZ01000003">
    <property type="protein sequence ID" value="SPQ20320.1"/>
    <property type="molecule type" value="Genomic_DNA"/>
</dbReference>
<feature type="compositionally biased region" description="Basic and acidic residues" evidence="1">
    <location>
        <begin position="422"/>
        <end position="432"/>
    </location>
</feature>
<evidence type="ECO:0000313" key="2">
    <source>
        <dbReference type="EMBL" id="SPQ20320.1"/>
    </source>
</evidence>
<sequence length="432" mass="48773">MTTTFNTVSMSQEHQQRALAEPPAESSSDWSTESSTEAPTDSSDDEPEEVVRYVVPRSSRLPVHGILHMLRGMVEGYHRARLNRQTVDGLGPPYLSLDSVSHMRAHNIESCCNKSVPIYCLPHESMWAPQWYQHFRYAVQNYLYRRWFVPYRSEIDWGQFLAQIIVVHSTPAPLPAERPAIAATRLAVSLSRDISEHVTTMMRKIGDGIARVTNFTEANSLRAELGFQYWEMLPEPKFLSVQPLFRAVAVVLRQTDYSTALPSISELPALIVRTGVEEGLSAPISFESIAGEIKAYHRLDDSIHAVETSFSTAVGFIMDLEKREVAAFGPKPDPAKTCKELRRSLLLGELEAWHWAGVHGWEGDEAPEGPSSSWVDHNIYREWTGEGAKYDEFAQRQERRLYEAAAAAERGEGFFLRPPRPTRKDPSEEGSK</sequence>